<organism evidence="2 3">
    <name type="scientific">Pleurodeles waltl</name>
    <name type="common">Iberian ribbed newt</name>
    <dbReference type="NCBI Taxonomy" id="8319"/>
    <lineage>
        <taxon>Eukaryota</taxon>
        <taxon>Metazoa</taxon>
        <taxon>Chordata</taxon>
        <taxon>Craniata</taxon>
        <taxon>Vertebrata</taxon>
        <taxon>Euteleostomi</taxon>
        <taxon>Amphibia</taxon>
        <taxon>Batrachia</taxon>
        <taxon>Caudata</taxon>
        <taxon>Salamandroidea</taxon>
        <taxon>Salamandridae</taxon>
        <taxon>Pleurodelinae</taxon>
        <taxon>Pleurodeles</taxon>
    </lineage>
</organism>
<sequence length="173" mass="18417">MMVYIVYCSERFLRGPRSFKKLPEPPVMFRGRKEQAPPADLEPPALQMCCADFSACPPLVEGRGARLVAAPRAGGGEPPRVLARNFTAAPPHASNGEGYQAVGGEGGSPKRCRAQRRAYCPPAKGSPRRRTPTSPSGLRDRVPGLAARQDGGRSSRGGIVVQEPPFSAAQAPQ</sequence>
<accession>A0AAV7QLD4</accession>
<evidence type="ECO:0000256" key="1">
    <source>
        <dbReference type="SAM" id="MobiDB-lite"/>
    </source>
</evidence>
<name>A0AAV7QLD4_PLEWA</name>
<proteinExistence type="predicted"/>
<dbReference type="AlphaFoldDB" id="A0AAV7QLD4"/>
<gene>
    <name evidence="2" type="ORF">NDU88_005573</name>
</gene>
<reference evidence="2" key="1">
    <citation type="journal article" date="2022" name="bioRxiv">
        <title>Sequencing and chromosome-scale assembly of the giantPleurodeles waltlgenome.</title>
        <authorList>
            <person name="Brown T."/>
            <person name="Elewa A."/>
            <person name="Iarovenko S."/>
            <person name="Subramanian E."/>
            <person name="Araus A.J."/>
            <person name="Petzold A."/>
            <person name="Susuki M."/>
            <person name="Suzuki K.-i.T."/>
            <person name="Hayashi T."/>
            <person name="Toyoda A."/>
            <person name="Oliveira C."/>
            <person name="Osipova E."/>
            <person name="Leigh N.D."/>
            <person name="Simon A."/>
            <person name="Yun M.H."/>
        </authorList>
    </citation>
    <scope>NUCLEOTIDE SEQUENCE</scope>
    <source>
        <strain evidence="2">20211129_DDA</strain>
        <tissue evidence="2">Liver</tissue>
    </source>
</reference>
<dbReference type="EMBL" id="JANPWB010000010">
    <property type="protein sequence ID" value="KAJ1139198.1"/>
    <property type="molecule type" value="Genomic_DNA"/>
</dbReference>
<comment type="caution">
    <text evidence="2">The sequence shown here is derived from an EMBL/GenBank/DDBJ whole genome shotgun (WGS) entry which is preliminary data.</text>
</comment>
<evidence type="ECO:0000313" key="3">
    <source>
        <dbReference type="Proteomes" id="UP001066276"/>
    </source>
</evidence>
<dbReference type="Proteomes" id="UP001066276">
    <property type="component" value="Chromosome 6"/>
</dbReference>
<feature type="region of interest" description="Disordered" evidence="1">
    <location>
        <begin position="88"/>
        <end position="173"/>
    </location>
</feature>
<protein>
    <submittedName>
        <fullName evidence="2">Uncharacterized protein</fullName>
    </submittedName>
</protein>
<keyword evidence="3" id="KW-1185">Reference proteome</keyword>
<evidence type="ECO:0000313" key="2">
    <source>
        <dbReference type="EMBL" id="KAJ1139198.1"/>
    </source>
</evidence>